<dbReference type="InterPro" id="IPR050416">
    <property type="entry name" value="FAD-linked_Oxidoreductase"/>
</dbReference>
<keyword evidence="3" id="KW-0285">Flavoprotein</keyword>
<evidence type="ECO:0000256" key="3">
    <source>
        <dbReference type="ARBA" id="ARBA00022630"/>
    </source>
</evidence>
<dbReference type="EMBL" id="JAMTCK010000026">
    <property type="protein sequence ID" value="MCP2170203.1"/>
    <property type="molecule type" value="Genomic_DNA"/>
</dbReference>
<protein>
    <submittedName>
        <fullName evidence="8">FAD/FMN-containing dehydrogenase</fullName>
    </submittedName>
</protein>
<comment type="similarity">
    <text evidence="2">Belongs to the oxygen-dependent FAD-linked oxidoreductase family.</text>
</comment>
<dbReference type="Gene3D" id="3.30.465.10">
    <property type="match status" value="1"/>
</dbReference>
<dbReference type="PANTHER" id="PTHR42973:SF39">
    <property type="entry name" value="FAD-BINDING PCMH-TYPE DOMAIN-CONTAINING PROTEIN"/>
    <property type="match status" value="1"/>
</dbReference>
<keyword evidence="9" id="KW-1185">Reference proteome</keyword>
<sequence>MAEPRAVPTSAPPPQSPITVTPGDNRYGDLVRGINDRFVGRPELVRVARSTAEVVQAVQEAVRAGQRLAVRSGGHCYEDFVAHPDVRVVLDLGEFTGISFDQRRGAFAVGAGTTLGEVYRSLFKRWGVTVPGGGGPTVAVGGHVPGGGYGPLSRLHGSIVDYLHAVEVVVVDEDGTARCVTASSDPDDPHHDLWWAHTGGGGGNFGVVTRYWFRSPGGTAADPALLLPRAPAEVVVSTTAWSWDELDETAFGRLVGNHGSWFERHSAPDSPFTGLYSMLALTHRASGAIAMVTQVDGTNPGAERLLADYVAAVGDGVRPVAHQQQRMPWWHSTRWPGIAGDGDMSGSVKVKAAYLRQSYTPAQIATLYRYLTRTDYANPGALVGLIAYGGKVNTVSPRATALAQRDSMLKAVYVTTWSDRADAEHLAWIREFYRDVYADTGGVPVPGAGSDGSYINYPDADLADPAWNSSGVPWHTLYYKDNYPRLQQVKGRWDPGNVFRHRLSISPAPESASRS</sequence>
<dbReference type="GO" id="GO:0016491">
    <property type="term" value="F:oxidoreductase activity"/>
    <property type="evidence" value="ECO:0007669"/>
    <property type="project" value="UniProtKB-KW"/>
</dbReference>
<evidence type="ECO:0000256" key="4">
    <source>
        <dbReference type="ARBA" id="ARBA00022827"/>
    </source>
</evidence>
<dbReference type="SUPFAM" id="SSF56176">
    <property type="entry name" value="FAD-binding/transporter-associated domain-like"/>
    <property type="match status" value="1"/>
</dbReference>
<evidence type="ECO:0000256" key="5">
    <source>
        <dbReference type="ARBA" id="ARBA00023002"/>
    </source>
</evidence>
<dbReference type="Pfam" id="PF01565">
    <property type="entry name" value="FAD_binding_4"/>
    <property type="match status" value="1"/>
</dbReference>
<organism evidence="8 9">
    <name type="scientific">Goodfellowiella coeruleoviolacea</name>
    <dbReference type="NCBI Taxonomy" id="334858"/>
    <lineage>
        <taxon>Bacteria</taxon>
        <taxon>Bacillati</taxon>
        <taxon>Actinomycetota</taxon>
        <taxon>Actinomycetes</taxon>
        <taxon>Pseudonocardiales</taxon>
        <taxon>Pseudonocardiaceae</taxon>
        <taxon>Goodfellowiella</taxon>
    </lineage>
</organism>
<evidence type="ECO:0000256" key="2">
    <source>
        <dbReference type="ARBA" id="ARBA00005466"/>
    </source>
</evidence>
<accession>A0AAE3GQC1</accession>
<dbReference type="InterPro" id="IPR006093">
    <property type="entry name" value="Oxy_OxRdtase_FAD_BS"/>
</dbReference>
<evidence type="ECO:0000259" key="7">
    <source>
        <dbReference type="PROSITE" id="PS51387"/>
    </source>
</evidence>
<dbReference type="RefSeq" id="WP_253780201.1">
    <property type="nucleotide sequence ID" value="NZ_JAMTCK010000026.1"/>
</dbReference>
<dbReference type="PROSITE" id="PS51387">
    <property type="entry name" value="FAD_PCMH"/>
    <property type="match status" value="1"/>
</dbReference>
<dbReference type="InterPro" id="IPR016169">
    <property type="entry name" value="FAD-bd_PCMH_sub2"/>
</dbReference>
<dbReference type="AlphaFoldDB" id="A0AAE3GQC1"/>
<feature type="region of interest" description="Disordered" evidence="6">
    <location>
        <begin position="1"/>
        <end position="25"/>
    </location>
</feature>
<dbReference type="InterPro" id="IPR016166">
    <property type="entry name" value="FAD-bd_PCMH"/>
</dbReference>
<comment type="cofactor">
    <cofactor evidence="1">
        <name>FAD</name>
        <dbReference type="ChEBI" id="CHEBI:57692"/>
    </cofactor>
</comment>
<reference evidence="8" key="1">
    <citation type="submission" date="2022-06" db="EMBL/GenBank/DDBJ databases">
        <title>Genomic Encyclopedia of Archaeal and Bacterial Type Strains, Phase II (KMG-II): from individual species to whole genera.</title>
        <authorList>
            <person name="Goeker M."/>
        </authorList>
    </citation>
    <scope>NUCLEOTIDE SEQUENCE</scope>
    <source>
        <strain evidence="8">DSM 43935</strain>
    </source>
</reference>
<dbReference type="PANTHER" id="PTHR42973">
    <property type="entry name" value="BINDING OXIDOREDUCTASE, PUTATIVE (AFU_ORTHOLOGUE AFUA_1G17690)-RELATED"/>
    <property type="match status" value="1"/>
</dbReference>
<evidence type="ECO:0000256" key="6">
    <source>
        <dbReference type="SAM" id="MobiDB-lite"/>
    </source>
</evidence>
<dbReference type="InterPro" id="IPR036318">
    <property type="entry name" value="FAD-bd_PCMH-like_sf"/>
</dbReference>
<dbReference type="Proteomes" id="UP001206128">
    <property type="component" value="Unassembled WGS sequence"/>
</dbReference>
<evidence type="ECO:0000256" key="1">
    <source>
        <dbReference type="ARBA" id="ARBA00001974"/>
    </source>
</evidence>
<keyword evidence="5" id="KW-0560">Oxidoreductase</keyword>
<gene>
    <name evidence="8" type="ORF">LX83_007094</name>
</gene>
<dbReference type="PROSITE" id="PS00862">
    <property type="entry name" value="OX2_COVAL_FAD"/>
    <property type="match status" value="1"/>
</dbReference>
<evidence type="ECO:0000313" key="8">
    <source>
        <dbReference type="EMBL" id="MCP2170203.1"/>
    </source>
</evidence>
<evidence type="ECO:0000313" key="9">
    <source>
        <dbReference type="Proteomes" id="UP001206128"/>
    </source>
</evidence>
<dbReference type="GO" id="GO:0071949">
    <property type="term" value="F:FAD binding"/>
    <property type="evidence" value="ECO:0007669"/>
    <property type="project" value="InterPro"/>
</dbReference>
<feature type="domain" description="FAD-binding PCMH-type" evidence="7">
    <location>
        <begin position="37"/>
        <end position="218"/>
    </location>
</feature>
<comment type="caution">
    <text evidence="8">The sequence shown here is derived from an EMBL/GenBank/DDBJ whole genome shotgun (WGS) entry which is preliminary data.</text>
</comment>
<dbReference type="Gene3D" id="3.40.462.20">
    <property type="match status" value="1"/>
</dbReference>
<proteinExistence type="inferred from homology"/>
<dbReference type="InterPro" id="IPR006094">
    <property type="entry name" value="Oxid_FAD_bind_N"/>
</dbReference>
<dbReference type="Pfam" id="PF08031">
    <property type="entry name" value="BBE"/>
    <property type="match status" value="1"/>
</dbReference>
<name>A0AAE3GQC1_9PSEU</name>
<dbReference type="InterPro" id="IPR012951">
    <property type="entry name" value="BBE"/>
</dbReference>
<keyword evidence="4" id="KW-0274">FAD</keyword>